<organism evidence="1 2">
    <name type="scientific">Billgrantia tianxiuensis</name>
    <dbReference type="NCBI Taxonomy" id="2497861"/>
    <lineage>
        <taxon>Bacteria</taxon>
        <taxon>Pseudomonadati</taxon>
        <taxon>Pseudomonadota</taxon>
        <taxon>Gammaproteobacteria</taxon>
        <taxon>Oceanospirillales</taxon>
        <taxon>Halomonadaceae</taxon>
        <taxon>Billgrantia</taxon>
    </lineage>
</organism>
<gene>
    <name evidence="1" type="ORF">EKK97_14080</name>
</gene>
<dbReference type="OrthoDB" id="5465402at2"/>
<dbReference type="Proteomes" id="UP000464013">
    <property type="component" value="Chromosome"/>
</dbReference>
<dbReference type="RefSeq" id="WP_159552800.1">
    <property type="nucleotide sequence ID" value="NZ_CP035042.1"/>
</dbReference>
<dbReference type="InterPro" id="IPR021283">
    <property type="entry name" value="Phage_Wedge1"/>
</dbReference>
<sequence length="216" mass="23938">MSLTDKALDRIVWQYRNGQKFRAWIAHFPEIAEEQITTAADQVVNLINLDNAVGDQLDICGRIAGIDQRPTILSDDVAFFGYAGTPGAVNYGVGPYKSPTEDPASIPAPDWLFRLIIKAKIFRNNTETTIDDVKTAVDFILGENSTVIDGQDMTVQTVWVEGDISPTIRMLIENFDLIPRPQGVKITRVEKTVPAFGYAGTFNARNYGVAPYKEPN</sequence>
<evidence type="ECO:0000313" key="1">
    <source>
        <dbReference type="EMBL" id="QHC50493.1"/>
    </source>
</evidence>
<evidence type="ECO:0000313" key="2">
    <source>
        <dbReference type="Proteomes" id="UP000464013"/>
    </source>
</evidence>
<proteinExistence type="predicted"/>
<keyword evidence="2" id="KW-1185">Reference proteome</keyword>
<dbReference type="KEGG" id="htx:EKK97_14080"/>
<name>A0A6I6SU36_9GAMM</name>
<dbReference type="AlphaFoldDB" id="A0A6I6SU36"/>
<protein>
    <submittedName>
        <fullName evidence="1">DUF2612 domain-containing protein</fullName>
    </submittedName>
</protein>
<reference evidence="1 2" key="1">
    <citation type="submission" date="2019-01" db="EMBL/GenBank/DDBJ databases">
        <title>Complete genome of a denitifying bacterium Halomons sp. BC-M4-5.</title>
        <authorList>
            <person name="Wang L."/>
            <person name="Shao Z."/>
        </authorList>
    </citation>
    <scope>NUCLEOTIDE SEQUENCE [LARGE SCALE GENOMIC DNA]</scope>
    <source>
        <strain evidence="1 2">BC-M4-5</strain>
    </source>
</reference>
<dbReference type="Pfam" id="PF11041">
    <property type="entry name" value="Phage_Wedge1"/>
    <property type="match status" value="1"/>
</dbReference>
<dbReference type="EMBL" id="CP035042">
    <property type="protein sequence ID" value="QHC50493.1"/>
    <property type="molecule type" value="Genomic_DNA"/>
</dbReference>
<accession>A0A6I6SU36</accession>